<sequence length="147" mass="15924">PTTTSSTSLRFPPPAEPSPARTRPATRPLPRRPGAPFPPSPRSVRGRSAPPPLFVRGPGTCLSPPPPRVWFGFAPPRFVARLGLEPRLIWFSLVLDSPVRNCAWFDLARPRRRPFGVASGSILLLLAAVVRVGSRPVRFCSSSPSSA</sequence>
<evidence type="ECO:0000313" key="2">
    <source>
        <dbReference type="EnsemblPlants" id="AET6Gv20338900.6"/>
    </source>
</evidence>
<accession>A0A453NDE4</accession>
<dbReference type="AlphaFoldDB" id="A0A453NDE4"/>
<reference evidence="3" key="2">
    <citation type="journal article" date="2017" name="Nat. Plants">
        <title>The Aegilops tauschii genome reveals multiple impacts of transposons.</title>
        <authorList>
            <person name="Zhao G."/>
            <person name="Zou C."/>
            <person name="Li K."/>
            <person name="Wang K."/>
            <person name="Li T."/>
            <person name="Gao L."/>
            <person name="Zhang X."/>
            <person name="Wang H."/>
            <person name="Yang Z."/>
            <person name="Liu X."/>
            <person name="Jiang W."/>
            <person name="Mao L."/>
            <person name="Kong X."/>
            <person name="Jiao Y."/>
            <person name="Jia J."/>
        </authorList>
    </citation>
    <scope>NUCLEOTIDE SEQUENCE [LARGE SCALE GENOMIC DNA]</scope>
    <source>
        <strain evidence="3">cv. AL8/78</strain>
    </source>
</reference>
<feature type="region of interest" description="Disordered" evidence="1">
    <location>
        <begin position="1"/>
        <end position="59"/>
    </location>
</feature>
<reference evidence="2" key="3">
    <citation type="journal article" date="2017" name="Nature">
        <title>Genome sequence of the progenitor of the wheat D genome Aegilops tauschii.</title>
        <authorList>
            <person name="Luo M.C."/>
            <person name="Gu Y.Q."/>
            <person name="Puiu D."/>
            <person name="Wang H."/>
            <person name="Twardziok S.O."/>
            <person name="Deal K.R."/>
            <person name="Huo N."/>
            <person name="Zhu T."/>
            <person name="Wang L."/>
            <person name="Wang Y."/>
            <person name="McGuire P.E."/>
            <person name="Liu S."/>
            <person name="Long H."/>
            <person name="Ramasamy R.K."/>
            <person name="Rodriguez J.C."/>
            <person name="Van S.L."/>
            <person name="Yuan L."/>
            <person name="Wang Z."/>
            <person name="Xia Z."/>
            <person name="Xiao L."/>
            <person name="Anderson O.D."/>
            <person name="Ouyang S."/>
            <person name="Liang Y."/>
            <person name="Zimin A.V."/>
            <person name="Pertea G."/>
            <person name="Qi P."/>
            <person name="Bennetzen J.L."/>
            <person name="Dai X."/>
            <person name="Dawson M.W."/>
            <person name="Muller H.G."/>
            <person name="Kugler K."/>
            <person name="Rivarola-Duarte L."/>
            <person name="Spannagl M."/>
            <person name="Mayer K.F.X."/>
            <person name="Lu F.H."/>
            <person name="Bevan M.W."/>
            <person name="Leroy P."/>
            <person name="Li P."/>
            <person name="You F.M."/>
            <person name="Sun Q."/>
            <person name="Liu Z."/>
            <person name="Lyons E."/>
            <person name="Wicker T."/>
            <person name="Salzberg S.L."/>
            <person name="Devos K.M."/>
            <person name="Dvorak J."/>
        </authorList>
    </citation>
    <scope>NUCLEOTIDE SEQUENCE [LARGE SCALE GENOMIC DNA]</scope>
    <source>
        <strain evidence="2">cv. AL8/78</strain>
    </source>
</reference>
<name>A0A453NDE4_AEGTS</name>
<dbReference type="Gramene" id="AET6Gv20338900.6">
    <property type="protein sequence ID" value="AET6Gv20338900.6"/>
    <property type="gene ID" value="AET6Gv20338900"/>
</dbReference>
<proteinExistence type="predicted"/>
<protein>
    <submittedName>
        <fullName evidence="2">Uncharacterized protein</fullName>
    </submittedName>
</protein>
<dbReference type="EnsemblPlants" id="AET6Gv20338900.6">
    <property type="protein sequence ID" value="AET6Gv20338900.6"/>
    <property type="gene ID" value="AET6Gv20338900"/>
</dbReference>
<feature type="compositionally biased region" description="Low complexity" evidence="1">
    <location>
        <begin position="18"/>
        <end position="30"/>
    </location>
</feature>
<evidence type="ECO:0000313" key="3">
    <source>
        <dbReference type="Proteomes" id="UP000015105"/>
    </source>
</evidence>
<reference evidence="3" key="1">
    <citation type="journal article" date="2014" name="Science">
        <title>Ancient hybridizations among the ancestral genomes of bread wheat.</title>
        <authorList>
            <consortium name="International Wheat Genome Sequencing Consortium,"/>
            <person name="Marcussen T."/>
            <person name="Sandve S.R."/>
            <person name="Heier L."/>
            <person name="Spannagl M."/>
            <person name="Pfeifer M."/>
            <person name="Jakobsen K.S."/>
            <person name="Wulff B.B."/>
            <person name="Steuernagel B."/>
            <person name="Mayer K.F."/>
            <person name="Olsen O.A."/>
        </authorList>
    </citation>
    <scope>NUCLEOTIDE SEQUENCE [LARGE SCALE GENOMIC DNA]</scope>
    <source>
        <strain evidence="3">cv. AL8/78</strain>
    </source>
</reference>
<evidence type="ECO:0000256" key="1">
    <source>
        <dbReference type="SAM" id="MobiDB-lite"/>
    </source>
</evidence>
<reference evidence="2" key="4">
    <citation type="submission" date="2019-03" db="UniProtKB">
        <authorList>
            <consortium name="EnsemblPlants"/>
        </authorList>
    </citation>
    <scope>IDENTIFICATION</scope>
</reference>
<dbReference type="Proteomes" id="UP000015105">
    <property type="component" value="Chromosome 6D"/>
</dbReference>
<reference evidence="2" key="5">
    <citation type="journal article" date="2021" name="G3 (Bethesda)">
        <title>Aegilops tauschii genome assembly Aet v5.0 features greater sequence contiguity and improved annotation.</title>
        <authorList>
            <person name="Wang L."/>
            <person name="Zhu T."/>
            <person name="Rodriguez J.C."/>
            <person name="Deal K.R."/>
            <person name="Dubcovsky J."/>
            <person name="McGuire P.E."/>
            <person name="Lux T."/>
            <person name="Spannagl M."/>
            <person name="Mayer K.F.X."/>
            <person name="Baldrich P."/>
            <person name="Meyers B.C."/>
            <person name="Huo N."/>
            <person name="Gu Y.Q."/>
            <person name="Zhou H."/>
            <person name="Devos K.M."/>
            <person name="Bennetzen J.L."/>
            <person name="Unver T."/>
            <person name="Budak H."/>
            <person name="Gulick P.J."/>
            <person name="Galiba G."/>
            <person name="Kalapos B."/>
            <person name="Nelson D.R."/>
            <person name="Li P."/>
            <person name="You F.M."/>
            <person name="Luo M.C."/>
            <person name="Dvorak J."/>
        </authorList>
    </citation>
    <scope>NUCLEOTIDE SEQUENCE [LARGE SCALE GENOMIC DNA]</scope>
    <source>
        <strain evidence="2">cv. AL8/78</strain>
    </source>
</reference>
<organism evidence="2 3">
    <name type="scientific">Aegilops tauschii subsp. strangulata</name>
    <name type="common">Goatgrass</name>
    <dbReference type="NCBI Taxonomy" id="200361"/>
    <lineage>
        <taxon>Eukaryota</taxon>
        <taxon>Viridiplantae</taxon>
        <taxon>Streptophyta</taxon>
        <taxon>Embryophyta</taxon>
        <taxon>Tracheophyta</taxon>
        <taxon>Spermatophyta</taxon>
        <taxon>Magnoliopsida</taxon>
        <taxon>Liliopsida</taxon>
        <taxon>Poales</taxon>
        <taxon>Poaceae</taxon>
        <taxon>BOP clade</taxon>
        <taxon>Pooideae</taxon>
        <taxon>Triticodae</taxon>
        <taxon>Triticeae</taxon>
        <taxon>Triticinae</taxon>
        <taxon>Aegilops</taxon>
    </lineage>
</organism>
<keyword evidence="3" id="KW-1185">Reference proteome</keyword>
<feature type="compositionally biased region" description="Pro residues" evidence="1">
    <location>
        <begin position="31"/>
        <end position="41"/>
    </location>
</feature>